<name>A0ABM5J4M9_DRORH</name>
<dbReference type="GeneID" id="123037411"/>
<reference evidence="2" key="2">
    <citation type="submission" date="2025-05" db="UniProtKB">
        <authorList>
            <consortium name="EnsemblMetazoa"/>
        </authorList>
    </citation>
    <scope>IDENTIFICATION</scope>
</reference>
<dbReference type="Proteomes" id="UP001652680">
    <property type="component" value="Unassembled WGS sequence"/>
</dbReference>
<organism evidence="2 3">
    <name type="scientific">Drosophila rhopaloa</name>
    <name type="common">Fruit fly</name>
    <dbReference type="NCBI Taxonomy" id="1041015"/>
    <lineage>
        <taxon>Eukaryota</taxon>
        <taxon>Metazoa</taxon>
        <taxon>Ecdysozoa</taxon>
        <taxon>Arthropoda</taxon>
        <taxon>Hexapoda</taxon>
        <taxon>Insecta</taxon>
        <taxon>Pterygota</taxon>
        <taxon>Neoptera</taxon>
        <taxon>Endopterygota</taxon>
        <taxon>Diptera</taxon>
        <taxon>Brachycera</taxon>
        <taxon>Muscomorpha</taxon>
        <taxon>Ephydroidea</taxon>
        <taxon>Drosophilidae</taxon>
        <taxon>Drosophila</taxon>
        <taxon>Sophophora</taxon>
    </lineage>
</organism>
<feature type="signal peptide" evidence="1">
    <location>
        <begin position="1"/>
        <end position="23"/>
    </location>
</feature>
<proteinExistence type="predicted"/>
<accession>A0ABM5J4M9</accession>
<evidence type="ECO:0000313" key="2">
    <source>
        <dbReference type="EnsemblMetazoa" id="XP_044313779.1"/>
    </source>
</evidence>
<feature type="chain" id="PRO_5045277081" evidence="1">
    <location>
        <begin position="24"/>
        <end position="74"/>
    </location>
</feature>
<reference evidence="3" key="1">
    <citation type="journal article" date="2021" name="Elife">
        <title>Highly contiguous assemblies of 101 drosophilid genomes.</title>
        <authorList>
            <person name="Kim B.Y."/>
            <person name="Wang J.R."/>
            <person name="Miller D.E."/>
            <person name="Barmina O."/>
            <person name="Delaney E."/>
            <person name="Thompson A."/>
            <person name="Comeault A.A."/>
            <person name="Peede D."/>
            <person name="D'Agostino E.R."/>
            <person name="Pelaez J."/>
            <person name="Aguilar J.M."/>
            <person name="Haji D."/>
            <person name="Matsunaga T."/>
            <person name="Armstrong E.E."/>
            <person name="Zych M."/>
            <person name="Ogawa Y."/>
            <person name="Stamenkovic-Radak M."/>
            <person name="Jelic M."/>
            <person name="Veselinovic M.S."/>
            <person name="Tanaskovic M."/>
            <person name="Eric P."/>
            <person name="Gao J.J."/>
            <person name="Katoh T.K."/>
            <person name="Toda M.J."/>
            <person name="Watabe H."/>
            <person name="Watada M."/>
            <person name="Davis J.S."/>
            <person name="Moyle L.C."/>
            <person name="Manoli G."/>
            <person name="Bertolini E."/>
            <person name="Kostal V."/>
            <person name="Hawley R.S."/>
            <person name="Takahashi A."/>
            <person name="Jones C.D."/>
            <person name="Price D.K."/>
            <person name="Whiteman N."/>
            <person name="Kopp A."/>
            <person name="Matute D.R."/>
            <person name="Petrov D.A."/>
        </authorList>
    </citation>
    <scope>NUCLEOTIDE SEQUENCE [LARGE SCALE GENOMIC DNA]</scope>
</reference>
<sequence length="74" mass="8894">MKWILKFLIIFHIACQYINVVFGMHNPMMRIRCDLGEHLTCKFSFIYCWMYQCVCLPQHVYIGLGYGCLYEKFA</sequence>
<dbReference type="RefSeq" id="XP_044313779.1">
    <property type="nucleotide sequence ID" value="XM_044457844.1"/>
</dbReference>
<dbReference type="EnsemblMetazoa" id="XM_044457844.1">
    <property type="protein sequence ID" value="XP_044313779.1"/>
    <property type="gene ID" value="LOC123037411"/>
</dbReference>
<evidence type="ECO:0000256" key="1">
    <source>
        <dbReference type="SAM" id="SignalP"/>
    </source>
</evidence>
<keyword evidence="3" id="KW-1185">Reference proteome</keyword>
<evidence type="ECO:0000313" key="3">
    <source>
        <dbReference type="Proteomes" id="UP001652680"/>
    </source>
</evidence>
<keyword evidence="1" id="KW-0732">Signal</keyword>
<protein>
    <submittedName>
        <fullName evidence="2">Uncharacterized protein</fullName>
    </submittedName>
</protein>